<protein>
    <submittedName>
        <fullName evidence="1">Uncharacterized protein</fullName>
    </submittedName>
</protein>
<proteinExistence type="predicted"/>
<keyword evidence="2" id="KW-1185">Reference proteome</keyword>
<organism evidence="1 2">
    <name type="scientific">Hyaloscypha variabilis (strain UAMH 11265 / GT02V1 / F)</name>
    <name type="common">Meliniomyces variabilis</name>
    <dbReference type="NCBI Taxonomy" id="1149755"/>
    <lineage>
        <taxon>Eukaryota</taxon>
        <taxon>Fungi</taxon>
        <taxon>Dikarya</taxon>
        <taxon>Ascomycota</taxon>
        <taxon>Pezizomycotina</taxon>
        <taxon>Leotiomycetes</taxon>
        <taxon>Helotiales</taxon>
        <taxon>Hyaloscyphaceae</taxon>
        <taxon>Hyaloscypha</taxon>
        <taxon>Hyaloscypha variabilis</taxon>
    </lineage>
</organism>
<gene>
    <name evidence="1" type="ORF">L207DRAFT_538080</name>
</gene>
<dbReference type="AlphaFoldDB" id="A0A2J6QVA7"/>
<name>A0A2J6QVA7_HYAVF</name>
<reference evidence="1 2" key="1">
    <citation type="submission" date="2016-04" db="EMBL/GenBank/DDBJ databases">
        <title>A degradative enzymes factory behind the ericoid mycorrhizal symbiosis.</title>
        <authorList>
            <consortium name="DOE Joint Genome Institute"/>
            <person name="Martino E."/>
            <person name="Morin E."/>
            <person name="Grelet G."/>
            <person name="Kuo A."/>
            <person name="Kohler A."/>
            <person name="Daghino S."/>
            <person name="Barry K."/>
            <person name="Choi C."/>
            <person name="Cichocki N."/>
            <person name="Clum A."/>
            <person name="Copeland A."/>
            <person name="Hainaut M."/>
            <person name="Haridas S."/>
            <person name="Labutti K."/>
            <person name="Lindquist E."/>
            <person name="Lipzen A."/>
            <person name="Khouja H.-R."/>
            <person name="Murat C."/>
            <person name="Ohm R."/>
            <person name="Olson A."/>
            <person name="Spatafora J."/>
            <person name="Veneault-Fourrey C."/>
            <person name="Henrissat B."/>
            <person name="Grigoriev I."/>
            <person name="Martin F."/>
            <person name="Perotto S."/>
        </authorList>
    </citation>
    <scope>NUCLEOTIDE SEQUENCE [LARGE SCALE GENOMIC DNA]</scope>
    <source>
        <strain evidence="1 2">F</strain>
    </source>
</reference>
<evidence type="ECO:0000313" key="1">
    <source>
        <dbReference type="EMBL" id="PMD30191.1"/>
    </source>
</evidence>
<accession>A0A2J6QVA7</accession>
<sequence length="204" mass="23078">MGLENTRAARTRDGSGLRCVKLMMEAERPPVRQRQRQKCLVWSFELDQTGNGSFWRAWSHGRSMEPWKDWQGLLDSRIARPSREEKSRGPGLLLAARRRDANSWDAWDGLKGMGAGVRRRHTRSSRVGEDPSRAATRACWRWRCLRDVGSRWAAVWWAGEGSSLRLKPGRQDGGRGTTSTFSLLSLLRCRGGLDGWWGVSEGPG</sequence>
<dbReference type="EMBL" id="KZ613968">
    <property type="protein sequence ID" value="PMD30191.1"/>
    <property type="molecule type" value="Genomic_DNA"/>
</dbReference>
<evidence type="ECO:0000313" key="2">
    <source>
        <dbReference type="Proteomes" id="UP000235786"/>
    </source>
</evidence>
<dbReference type="Proteomes" id="UP000235786">
    <property type="component" value="Unassembled WGS sequence"/>
</dbReference>